<keyword evidence="3" id="KW-1185">Reference proteome</keyword>
<evidence type="ECO:0000313" key="2">
    <source>
        <dbReference type="EMBL" id="KAK1753189.1"/>
    </source>
</evidence>
<feature type="compositionally biased region" description="Basic and acidic residues" evidence="1">
    <location>
        <begin position="345"/>
        <end position="355"/>
    </location>
</feature>
<organism evidence="2 3">
    <name type="scientific">Echria macrotheca</name>
    <dbReference type="NCBI Taxonomy" id="438768"/>
    <lineage>
        <taxon>Eukaryota</taxon>
        <taxon>Fungi</taxon>
        <taxon>Dikarya</taxon>
        <taxon>Ascomycota</taxon>
        <taxon>Pezizomycotina</taxon>
        <taxon>Sordariomycetes</taxon>
        <taxon>Sordariomycetidae</taxon>
        <taxon>Sordariales</taxon>
        <taxon>Schizotheciaceae</taxon>
        <taxon>Echria</taxon>
    </lineage>
</organism>
<feature type="region of interest" description="Disordered" evidence="1">
    <location>
        <begin position="119"/>
        <end position="534"/>
    </location>
</feature>
<feature type="compositionally biased region" description="Polar residues" evidence="1">
    <location>
        <begin position="367"/>
        <end position="376"/>
    </location>
</feature>
<feature type="compositionally biased region" description="Gly residues" evidence="1">
    <location>
        <begin position="522"/>
        <end position="531"/>
    </location>
</feature>
<feature type="compositionally biased region" description="Basic and acidic residues" evidence="1">
    <location>
        <begin position="465"/>
        <end position="475"/>
    </location>
</feature>
<dbReference type="Proteomes" id="UP001239445">
    <property type="component" value="Unassembled WGS sequence"/>
</dbReference>
<evidence type="ECO:0000313" key="3">
    <source>
        <dbReference type="Proteomes" id="UP001239445"/>
    </source>
</evidence>
<comment type="caution">
    <text evidence="2">The sequence shown here is derived from an EMBL/GenBank/DDBJ whole genome shotgun (WGS) entry which is preliminary data.</text>
</comment>
<feature type="compositionally biased region" description="Polar residues" evidence="1">
    <location>
        <begin position="146"/>
        <end position="167"/>
    </location>
</feature>
<gene>
    <name evidence="2" type="ORF">QBC47DRAFT_363008</name>
</gene>
<accession>A0AAJ0B7L8</accession>
<protein>
    <submittedName>
        <fullName evidence="2">Uncharacterized protein</fullName>
    </submittedName>
</protein>
<feature type="compositionally biased region" description="Basic and acidic residues" evidence="1">
    <location>
        <begin position="281"/>
        <end position="297"/>
    </location>
</feature>
<dbReference type="EMBL" id="MU839838">
    <property type="protein sequence ID" value="KAK1753189.1"/>
    <property type="molecule type" value="Genomic_DNA"/>
</dbReference>
<feature type="compositionally biased region" description="Polar residues" evidence="1">
    <location>
        <begin position="385"/>
        <end position="394"/>
    </location>
</feature>
<evidence type="ECO:0000256" key="1">
    <source>
        <dbReference type="SAM" id="MobiDB-lite"/>
    </source>
</evidence>
<feature type="compositionally biased region" description="Basic and acidic residues" evidence="1">
    <location>
        <begin position="398"/>
        <end position="414"/>
    </location>
</feature>
<proteinExistence type="predicted"/>
<sequence length="599" mass="66013">MCLYDYTPYIGCSDGEQHFYLQWMKCNKAADRNEYCPLDKSVPVEELRDFSGNVLCCPMHRHIVVQQHQFVFLQAGSGQTPNLIDLDDTPKIGRDNKQEEAPIRTVEIEYPVVEQTLQSPRLSLAPKSPRVIREERPVSPEDDVNEQQQYGEETSPGTDCISPTSSMDVEPPTAPGFRPKSAARGTATNGDAQGHKRSSTSQVPSHRRTNSSGSSRAHRRTGSLQETWTSKGKGVELAPRASLRSPPQVFDDPSVPEDAGIGLPARPDIHRRPSVASKSSNEGKTKAEYYQPRHPDEGPSVELPEIPASSKRLPPLPVGDNMTTAASTSKTGNHRRESALPPEHYYQHDDDERGRRSGHRRARSDLSDQSIPTTTAEPRHRRQSDQPPTRPSQRARSHSSDRHYRARSRSESADRNGAAYRNIIPPSRPSAENSRSSIRQQMTQSSSGERGGKGARAVLATQTHWNDELTRRNTDNRGYVHQVPPSRKWHSPTIPDPDADADVDVETQQQQQQQHDQYQPSTGGGGGGGVVGHHYPLAVSKLSPRPLPDAAYLPLPVPEGEKGLRGKGSLGRLRRTLEGFLKAGERGDGGGRKAQGASL</sequence>
<feature type="compositionally biased region" description="Low complexity" evidence="1">
    <location>
        <begin position="508"/>
        <end position="519"/>
    </location>
</feature>
<name>A0AAJ0B7L8_9PEZI</name>
<dbReference type="AlphaFoldDB" id="A0AAJ0B7L8"/>
<feature type="compositionally biased region" description="Polar residues" evidence="1">
    <location>
        <begin position="321"/>
        <end position="331"/>
    </location>
</feature>
<reference evidence="2" key="1">
    <citation type="submission" date="2023-06" db="EMBL/GenBank/DDBJ databases">
        <title>Genome-scale phylogeny and comparative genomics of the fungal order Sordariales.</title>
        <authorList>
            <consortium name="Lawrence Berkeley National Laboratory"/>
            <person name="Hensen N."/>
            <person name="Bonometti L."/>
            <person name="Westerberg I."/>
            <person name="Brannstrom I.O."/>
            <person name="Guillou S."/>
            <person name="Cros-Aarteil S."/>
            <person name="Calhoun S."/>
            <person name="Haridas S."/>
            <person name="Kuo A."/>
            <person name="Mondo S."/>
            <person name="Pangilinan J."/>
            <person name="Riley R."/>
            <person name="Labutti K."/>
            <person name="Andreopoulos B."/>
            <person name="Lipzen A."/>
            <person name="Chen C."/>
            <person name="Yanf M."/>
            <person name="Daum C."/>
            <person name="Ng V."/>
            <person name="Clum A."/>
            <person name="Steindorff A."/>
            <person name="Ohm R."/>
            <person name="Martin F."/>
            <person name="Silar P."/>
            <person name="Natvig D."/>
            <person name="Lalanne C."/>
            <person name="Gautier V."/>
            <person name="Ament-Velasquez S.L."/>
            <person name="Kruys A."/>
            <person name="Hutchinson M.I."/>
            <person name="Powell A.J."/>
            <person name="Barry K."/>
            <person name="Miller A.N."/>
            <person name="Grigoriev I.V."/>
            <person name="Debuchy R."/>
            <person name="Gladieux P."/>
            <person name="Thoren M.H."/>
            <person name="Johannesson H."/>
        </authorList>
    </citation>
    <scope>NUCLEOTIDE SEQUENCE</scope>
    <source>
        <strain evidence="2">PSN4</strain>
    </source>
</reference>
<feature type="compositionally biased region" description="Polar residues" evidence="1">
    <location>
        <begin position="430"/>
        <end position="448"/>
    </location>
</feature>
<feature type="compositionally biased region" description="Polar residues" evidence="1">
    <location>
        <begin position="199"/>
        <end position="215"/>
    </location>
</feature>